<organism evidence="1">
    <name type="scientific">Nicotiana tabacum</name>
    <name type="common">Common tobacco</name>
    <dbReference type="NCBI Taxonomy" id="4097"/>
    <lineage>
        <taxon>Eukaryota</taxon>
        <taxon>Viridiplantae</taxon>
        <taxon>Streptophyta</taxon>
        <taxon>Embryophyta</taxon>
        <taxon>Tracheophyta</taxon>
        <taxon>Spermatophyta</taxon>
        <taxon>Magnoliopsida</taxon>
        <taxon>eudicotyledons</taxon>
        <taxon>Gunneridae</taxon>
        <taxon>Pentapetalae</taxon>
        <taxon>asterids</taxon>
        <taxon>lamiids</taxon>
        <taxon>Solanales</taxon>
        <taxon>Solanaceae</taxon>
        <taxon>Nicotianoideae</taxon>
        <taxon>Nicotianeae</taxon>
        <taxon>Nicotiana</taxon>
    </lineage>
</organism>
<dbReference type="OrthoDB" id="2919534at2759"/>
<protein>
    <submittedName>
        <fullName evidence="1">Uncharacterized protein</fullName>
    </submittedName>
</protein>
<reference evidence="1" key="1">
    <citation type="submission" date="2025-08" db="UniProtKB">
        <authorList>
            <consortium name="RefSeq"/>
        </authorList>
    </citation>
    <scope>IDENTIFICATION</scope>
</reference>
<dbReference type="PaxDb" id="4097-A0A1S4DB01"/>
<name>A0A1S4DB01_TOBAC</name>
<proteinExistence type="predicted"/>
<dbReference type="PANTHER" id="PTHR33240:SF8">
    <property type="entry name" value="OS03G0439900 PROTEIN"/>
    <property type="match status" value="1"/>
</dbReference>
<dbReference type="PANTHER" id="PTHR33240">
    <property type="entry name" value="OS08G0508500 PROTEIN"/>
    <property type="match status" value="1"/>
</dbReference>
<accession>A0A1S4DB01</accession>
<dbReference type="AlphaFoldDB" id="A0A1S4DB01"/>
<dbReference type="RefSeq" id="XP_016510592.1">
    <property type="nucleotide sequence ID" value="XM_016655106.1"/>
</dbReference>
<evidence type="ECO:0000313" key="1">
    <source>
        <dbReference type="RefSeq" id="XP_016510592.1"/>
    </source>
</evidence>
<gene>
    <name evidence="1" type="primary">LOC107827883</name>
</gene>
<dbReference type="KEGG" id="nta:107827883"/>
<sequence length="125" mass="14240">MTSLLRRKIPSDFFCHIIMPLVDPRRSANIIQKRVIEQTKFTGSIIPVTKLLAGFNLVSVTTRGEILLPTNTEGVTKTTLFEVVNVDMGYNIILGRPWIYEIKVVPSIYHQLLKFPTTEGIKQIR</sequence>